<dbReference type="EMBL" id="FUWZ01000001">
    <property type="protein sequence ID" value="SJZ84389.1"/>
    <property type="molecule type" value="Genomic_DNA"/>
</dbReference>
<dbReference type="InterPro" id="IPR008979">
    <property type="entry name" value="Galactose-bd-like_sf"/>
</dbReference>
<sequence>MKYSCFIFLWLLGISVWLVSCTKGDAFKKYMEGGEITYPGRVDTVLVQPGYERIQLLLVPGNDPLVTKFRIFWNSNADSLEVPVKQHSGKDTLPVLIPALHEGNYNFTIYSYDKDNNRSVIVNVFGTAYGKSYAGTLVNRTLKSVEQSPDGKQIILLWGEPAGGEQGIEVSYVGAGGTTQKVIAHPGDARTVLPDYTERSKLTYRSMYKPDTTAFEFFYPEPSAVTLPAFERELSKAGFKVLPLPTDVKDGGYGWLIDYLWDNNYDVPGFATQSVIPCWFTIDAGAAAPLSRFKLWQAADRLYNQENVKTFELYGSNNPAPDGSWNSWSLIGSYESVKPSGLPTGQQTDDDIAFAKNGESFSVPTGTTAFRYYRFRLLTNWGNAQFMTMGECTFYTHSKN</sequence>
<dbReference type="Proteomes" id="UP000190367">
    <property type="component" value="Unassembled WGS sequence"/>
</dbReference>
<proteinExistence type="predicted"/>
<dbReference type="OrthoDB" id="1043438at2"/>
<evidence type="ECO:0000313" key="3">
    <source>
        <dbReference type="Proteomes" id="UP000190367"/>
    </source>
</evidence>
<reference evidence="3" key="1">
    <citation type="submission" date="2017-02" db="EMBL/GenBank/DDBJ databases">
        <authorList>
            <person name="Varghese N."/>
            <person name="Submissions S."/>
        </authorList>
    </citation>
    <scope>NUCLEOTIDE SEQUENCE [LARGE SCALE GENOMIC DNA]</scope>
    <source>
        <strain evidence="3">DSM 22224</strain>
    </source>
</reference>
<accession>A0A1T4NYZ4</accession>
<name>A0A1T4NYZ4_9BACT</name>
<dbReference type="RefSeq" id="WP_078668390.1">
    <property type="nucleotide sequence ID" value="NZ_FUWZ01000001.1"/>
</dbReference>
<feature type="domain" description="DUF5000" evidence="1">
    <location>
        <begin position="261"/>
        <end position="395"/>
    </location>
</feature>
<dbReference type="InterPro" id="IPR032164">
    <property type="entry name" value="DUF5000"/>
</dbReference>
<evidence type="ECO:0000313" key="2">
    <source>
        <dbReference type="EMBL" id="SJZ84389.1"/>
    </source>
</evidence>
<organism evidence="2 3">
    <name type="scientific">Chitinophaga eiseniae</name>
    <dbReference type="NCBI Taxonomy" id="634771"/>
    <lineage>
        <taxon>Bacteria</taxon>
        <taxon>Pseudomonadati</taxon>
        <taxon>Bacteroidota</taxon>
        <taxon>Chitinophagia</taxon>
        <taxon>Chitinophagales</taxon>
        <taxon>Chitinophagaceae</taxon>
        <taxon>Chitinophaga</taxon>
    </lineage>
</organism>
<dbReference type="SUPFAM" id="SSF49785">
    <property type="entry name" value="Galactose-binding domain-like"/>
    <property type="match status" value="1"/>
</dbReference>
<dbReference type="STRING" id="634771.SAMN04488128_1011821"/>
<evidence type="ECO:0000259" key="1">
    <source>
        <dbReference type="Pfam" id="PF16391"/>
    </source>
</evidence>
<dbReference type="PROSITE" id="PS51257">
    <property type="entry name" value="PROKAR_LIPOPROTEIN"/>
    <property type="match status" value="1"/>
</dbReference>
<dbReference type="AlphaFoldDB" id="A0A1T4NYZ4"/>
<keyword evidence="3" id="KW-1185">Reference proteome</keyword>
<gene>
    <name evidence="2" type="ORF">SAMN04488128_1011821</name>
</gene>
<protein>
    <recommendedName>
        <fullName evidence="1">DUF5000 domain-containing protein</fullName>
    </recommendedName>
</protein>
<dbReference type="Pfam" id="PF16391">
    <property type="entry name" value="DUF5000"/>
    <property type="match status" value="1"/>
</dbReference>
<dbReference type="Pfam" id="PF16389">
    <property type="entry name" value="DUF4998"/>
    <property type="match status" value="1"/>
</dbReference>
<dbReference type="Gene3D" id="2.60.120.260">
    <property type="entry name" value="Galactose-binding domain-like"/>
    <property type="match status" value="1"/>
</dbReference>